<gene>
    <name evidence="1" type="ORF">PSA7680_01029</name>
</gene>
<reference evidence="1 2" key="1">
    <citation type="submission" date="2017-03" db="EMBL/GenBank/DDBJ databases">
        <authorList>
            <person name="Afonso C.L."/>
            <person name="Miller P.J."/>
            <person name="Scott M.A."/>
            <person name="Spackman E."/>
            <person name="Goraichik I."/>
            <person name="Dimitrov K.M."/>
            <person name="Suarez D.L."/>
            <person name="Swayne D.E."/>
        </authorList>
    </citation>
    <scope>NUCLEOTIDE SEQUENCE [LARGE SCALE GENOMIC DNA]</scope>
    <source>
        <strain evidence="1 2">CECT 7680</strain>
    </source>
</reference>
<evidence type="ECO:0000313" key="2">
    <source>
        <dbReference type="Proteomes" id="UP000193409"/>
    </source>
</evidence>
<accession>A0A1Y5RSW7</accession>
<dbReference type="EMBL" id="FWFQ01000005">
    <property type="protein sequence ID" value="SLN24607.1"/>
    <property type="molecule type" value="Genomic_DNA"/>
</dbReference>
<dbReference type="AlphaFoldDB" id="A0A1Y5RSW7"/>
<name>A0A1Y5RSW7_9RHOB</name>
<dbReference type="AntiFam" id="ANF00154">
    <property type="entry name" value="Shadow ORF (opposite mnmG)"/>
</dbReference>
<proteinExistence type="predicted"/>
<organism evidence="1 2">
    <name type="scientific">Pseudoruegeria aquimaris</name>
    <dbReference type="NCBI Taxonomy" id="393663"/>
    <lineage>
        <taxon>Bacteria</taxon>
        <taxon>Pseudomonadati</taxon>
        <taxon>Pseudomonadota</taxon>
        <taxon>Alphaproteobacteria</taxon>
        <taxon>Rhodobacterales</taxon>
        <taxon>Roseobacteraceae</taxon>
        <taxon>Pseudoruegeria</taxon>
    </lineage>
</organism>
<sequence>MDDTAQESTRRKYDGFRRQCAPVSQEHAGHGLPFHQEIGNFTFDDVEVLLSGKLGLHGKAIDLPIRLRPRALNGWPLTPVEQAKLDAGPVCDAAHDAIQRINFPYEMPFAKPPDSRVAAHHANRVCPQRYQSGACAGSCSRMGCIGAGVATAHYDHIKGRMFHVKHSLLTKTETGKDLVEDLLYIDAPHQGVQSPHRRAQLFRGKLGAIRPVQYFNPR</sequence>
<protein>
    <submittedName>
        <fullName evidence="1">Uncharacterized protein</fullName>
    </submittedName>
</protein>
<evidence type="ECO:0000313" key="1">
    <source>
        <dbReference type="EMBL" id="SLN24607.1"/>
    </source>
</evidence>
<keyword evidence="2" id="KW-1185">Reference proteome</keyword>
<dbReference type="Proteomes" id="UP000193409">
    <property type="component" value="Unassembled WGS sequence"/>
</dbReference>